<name>A0A4D4K5N3_9ACTN</name>
<dbReference type="AlphaFoldDB" id="A0A4D4K5N3"/>
<organism evidence="1 2">
    <name type="scientific">Streptomyces antimycoticus</name>
    <dbReference type="NCBI Taxonomy" id="68175"/>
    <lineage>
        <taxon>Bacteria</taxon>
        <taxon>Bacillati</taxon>
        <taxon>Actinomycetota</taxon>
        <taxon>Actinomycetes</taxon>
        <taxon>Kitasatosporales</taxon>
        <taxon>Streptomycetaceae</taxon>
        <taxon>Streptomyces</taxon>
        <taxon>Streptomyces violaceusniger group</taxon>
    </lineage>
</organism>
<sequence>MATMVFVLRSGVRWSGCAGVADAQGKRTRADHRPARRTGRTELEGLKGLEGLEGRRAAVLHHDRPQGVLAAHLAQFAVQQHAHPRMALDLVDQIAGHPGAQIRALDQQIHPGHPCGEEERRLARGVAAADHGDGGRAALPRFVDGGRVVDARPLQPLHPGDVQPAVPGAGGQHDGTAQRFAAVGEGDAVVAVGRFEGGRLRRDPHLRPELARLEHAPLGEFRAGDPGREAEVVLDQGRGARLAAGATVSTTVVVSPSEEP</sequence>
<dbReference type="EMBL" id="BJHV01000001">
    <property type="protein sequence ID" value="GDY42310.1"/>
    <property type="molecule type" value="Genomic_DNA"/>
</dbReference>
<evidence type="ECO:0000313" key="2">
    <source>
        <dbReference type="Proteomes" id="UP000299290"/>
    </source>
</evidence>
<dbReference type="Proteomes" id="UP000299290">
    <property type="component" value="Unassembled WGS sequence"/>
</dbReference>
<proteinExistence type="predicted"/>
<protein>
    <submittedName>
        <fullName evidence="1">Uncharacterized protein</fullName>
    </submittedName>
</protein>
<dbReference type="AntiFam" id="ANF00233">
    <property type="entry name" value="Shadow ORF (opposite trxB)"/>
</dbReference>
<evidence type="ECO:0000313" key="1">
    <source>
        <dbReference type="EMBL" id="GDY42310.1"/>
    </source>
</evidence>
<gene>
    <name evidence="1" type="ORF">SANT12839_031920</name>
</gene>
<reference evidence="1 2" key="1">
    <citation type="journal article" date="2020" name="Int. J. Syst. Evol. Microbiol.">
        <title>Reclassification of Streptomyces castelarensis and Streptomyces sporoclivatus as later heterotypic synonyms of Streptomyces antimycoticus.</title>
        <authorList>
            <person name="Komaki H."/>
            <person name="Tamura T."/>
        </authorList>
    </citation>
    <scope>NUCLEOTIDE SEQUENCE [LARGE SCALE GENOMIC DNA]</scope>
    <source>
        <strain evidence="1 2">NBRC 12839</strain>
    </source>
</reference>
<accession>A0A4D4K5N3</accession>
<comment type="caution">
    <text evidence="1">The sequence shown here is derived from an EMBL/GenBank/DDBJ whole genome shotgun (WGS) entry which is preliminary data.</text>
</comment>
<keyword evidence="2" id="KW-1185">Reference proteome</keyword>